<organism evidence="9 10">
    <name type="scientific">Angustibacter luteus</name>
    <dbReference type="NCBI Taxonomy" id="658456"/>
    <lineage>
        <taxon>Bacteria</taxon>
        <taxon>Bacillati</taxon>
        <taxon>Actinomycetota</taxon>
        <taxon>Actinomycetes</taxon>
        <taxon>Kineosporiales</taxon>
        <taxon>Kineosporiaceae</taxon>
    </lineage>
</organism>
<proteinExistence type="inferred from homology"/>
<evidence type="ECO:0000256" key="7">
    <source>
        <dbReference type="ARBA" id="ARBA00043224"/>
    </source>
</evidence>
<evidence type="ECO:0000256" key="3">
    <source>
        <dbReference type="ARBA" id="ARBA00022723"/>
    </source>
</evidence>
<comment type="similarity">
    <text evidence="1">Belongs to the isochorismatase family.</text>
</comment>
<evidence type="ECO:0000256" key="4">
    <source>
        <dbReference type="ARBA" id="ARBA00022801"/>
    </source>
</evidence>
<dbReference type="EMBL" id="JBHSRD010000008">
    <property type="protein sequence ID" value="MFC6009086.1"/>
    <property type="molecule type" value="Genomic_DNA"/>
</dbReference>
<dbReference type="EC" id="3.5.1.19" evidence="6"/>
<dbReference type="InterPro" id="IPR052347">
    <property type="entry name" value="Isochorismatase_Nicotinamidase"/>
</dbReference>
<dbReference type="SUPFAM" id="SSF52499">
    <property type="entry name" value="Isochorismatase-like hydrolases"/>
    <property type="match status" value="1"/>
</dbReference>
<dbReference type="PANTHER" id="PTHR11080">
    <property type="entry name" value="PYRAZINAMIDASE/NICOTINAMIDASE"/>
    <property type="match status" value="1"/>
</dbReference>
<dbReference type="InterPro" id="IPR036380">
    <property type="entry name" value="Isochorismatase-like_sf"/>
</dbReference>
<name>A0ABW1JI93_9ACTN</name>
<sequence length="194" mass="20259">MADALIVVDVQNDFCEGGSLAVAGGSDVAHAVAELVRRKDYRLVVATQDWHVDPGAHFSDDPDFVDTWPRHCTADTHGADLHAALQPEHLDARFRKGAHAAAYSGFEGTANRAGGGQVGLAQWLRERGARTVDVVGLATDHCVRATALDAVAEGFETRVLLALTAGVAAGTTGRALAELDAAGVSLVGEPVLRT</sequence>
<dbReference type="Proteomes" id="UP001596189">
    <property type="component" value="Unassembled WGS sequence"/>
</dbReference>
<dbReference type="CDD" id="cd01011">
    <property type="entry name" value="nicotinamidase"/>
    <property type="match status" value="1"/>
</dbReference>
<evidence type="ECO:0000259" key="8">
    <source>
        <dbReference type="Pfam" id="PF00857"/>
    </source>
</evidence>
<comment type="caution">
    <text evidence="9">The sequence shown here is derived from an EMBL/GenBank/DDBJ whole genome shotgun (WGS) entry which is preliminary data.</text>
</comment>
<keyword evidence="10" id="KW-1185">Reference proteome</keyword>
<evidence type="ECO:0000256" key="1">
    <source>
        <dbReference type="ARBA" id="ARBA00006336"/>
    </source>
</evidence>
<dbReference type="InterPro" id="IPR000868">
    <property type="entry name" value="Isochorismatase-like_dom"/>
</dbReference>
<keyword evidence="3" id="KW-0479">Metal-binding</keyword>
<keyword evidence="4" id="KW-0378">Hydrolase</keyword>
<reference evidence="10" key="1">
    <citation type="journal article" date="2019" name="Int. J. Syst. Evol. Microbiol.">
        <title>The Global Catalogue of Microorganisms (GCM) 10K type strain sequencing project: providing services to taxonomists for standard genome sequencing and annotation.</title>
        <authorList>
            <consortium name="The Broad Institute Genomics Platform"/>
            <consortium name="The Broad Institute Genome Sequencing Center for Infectious Disease"/>
            <person name="Wu L."/>
            <person name="Ma J."/>
        </authorList>
    </citation>
    <scope>NUCLEOTIDE SEQUENCE [LARGE SCALE GENOMIC DNA]</scope>
    <source>
        <strain evidence="10">KACC 14249</strain>
    </source>
</reference>
<dbReference type="PANTHER" id="PTHR11080:SF2">
    <property type="entry name" value="LD05707P"/>
    <property type="match status" value="1"/>
</dbReference>
<comment type="pathway">
    <text evidence="5">Cofactor biosynthesis; nicotinate biosynthesis; nicotinate from nicotinamide: step 1/1.</text>
</comment>
<evidence type="ECO:0000313" key="10">
    <source>
        <dbReference type="Proteomes" id="UP001596189"/>
    </source>
</evidence>
<evidence type="ECO:0000256" key="5">
    <source>
        <dbReference type="ARBA" id="ARBA00037900"/>
    </source>
</evidence>
<evidence type="ECO:0000256" key="2">
    <source>
        <dbReference type="ARBA" id="ARBA00022642"/>
    </source>
</evidence>
<protein>
    <recommendedName>
        <fullName evidence="6">nicotinamidase</fullName>
        <ecNumber evidence="6">3.5.1.19</ecNumber>
    </recommendedName>
    <alternativeName>
        <fullName evidence="7">Nicotinamide deamidase</fullName>
    </alternativeName>
</protein>
<evidence type="ECO:0000313" key="9">
    <source>
        <dbReference type="EMBL" id="MFC6009086.1"/>
    </source>
</evidence>
<feature type="domain" description="Isochorismatase-like" evidence="8">
    <location>
        <begin position="4"/>
        <end position="183"/>
    </location>
</feature>
<evidence type="ECO:0000256" key="6">
    <source>
        <dbReference type="ARBA" id="ARBA00039017"/>
    </source>
</evidence>
<gene>
    <name evidence="9" type="ORF">ACFQDO_18280</name>
</gene>
<accession>A0ABW1JI93</accession>
<dbReference type="Pfam" id="PF00857">
    <property type="entry name" value="Isochorismatase"/>
    <property type="match status" value="1"/>
</dbReference>
<dbReference type="RefSeq" id="WP_345717942.1">
    <property type="nucleotide sequence ID" value="NZ_BAABFP010000007.1"/>
</dbReference>
<keyword evidence="2" id="KW-0662">Pyridine nucleotide biosynthesis</keyword>
<dbReference type="Gene3D" id="3.40.50.850">
    <property type="entry name" value="Isochorismatase-like"/>
    <property type="match status" value="1"/>
</dbReference>